<dbReference type="AlphaFoldDB" id="K0RL32"/>
<dbReference type="eggNOG" id="ENOG502SR45">
    <property type="taxonomic scope" value="Eukaryota"/>
</dbReference>
<dbReference type="Proteomes" id="UP000266841">
    <property type="component" value="Unassembled WGS sequence"/>
</dbReference>
<proteinExistence type="predicted"/>
<keyword evidence="2" id="KW-0472">Membrane</keyword>
<sequence length="705" mass="79759">MASAVREKTSKRWRVVVAAFSMAICLVITIQWHLVLNHVNRNPAAGHDGLFLSSFAAAVPSSTSRTGRQAGHAGGRITRSQPTDRAHDGEPAYITSEICGGCTRSFFDHRHCYTIMERDAKQMTMAEAAIKLGNESENCKLCHPRRCREHYFGPGGGDITNSTSMMRSKFWRFDRANPRINNPSTIKFDSIPDSLRIPPERYDDIGAYFVEKFERSIAHNTSMDYLVEYNPGIVIIPEGMRQYLPPEAVYLLSMRITPANNCFASRKYADLPKDVWDAVYYTSTNHLGLALLDVEMNILPGYNVAIELDVPLHLKRSASPGVQFSPTFMDYRLFVLNREIYLHINADTVILSRISLRTKGREGYNDPSIEKCDIVAADALERDEGWGNFENACKLDNIYGGDKLQVLLMRQFNTIWAGGVNGKNFALFSTPNEDASKPDNVFAEVDIFPHRVQQILPEEYQQMTKFQVFEKIWKPYTKKKRRFPLDRVNARHMREVGNITESDDAPLPSYFTVDAHPEWFPGAEAPFKTAAHGGACCVLLSKEELGGNHNEPLFVGIGHTKVIWKPWYNKDKIPQEKKDRVPHTHYVSLFYAFETQAPFRIRARSGYFCLGHAPPSDADGKLPTGEGGTFNPHSTLTRSRMLLQNNKVFDCPQMHFVSSFIEKANEPETAIIGYGLNDCYGRLVQVSKSEIVRLLYPDPLDMVFA</sequence>
<evidence type="ECO:0000256" key="2">
    <source>
        <dbReference type="SAM" id="Phobius"/>
    </source>
</evidence>
<gene>
    <name evidence="3" type="ORF">THAOC_31522</name>
</gene>
<reference evidence="3 4" key="1">
    <citation type="journal article" date="2012" name="Genome Biol.">
        <title>Genome and low-iron response of an oceanic diatom adapted to chronic iron limitation.</title>
        <authorList>
            <person name="Lommer M."/>
            <person name="Specht M."/>
            <person name="Roy A.S."/>
            <person name="Kraemer L."/>
            <person name="Andreson R."/>
            <person name="Gutowska M.A."/>
            <person name="Wolf J."/>
            <person name="Bergner S.V."/>
            <person name="Schilhabel M.B."/>
            <person name="Klostermeier U.C."/>
            <person name="Beiko R.G."/>
            <person name="Rosenstiel P."/>
            <person name="Hippler M."/>
            <person name="Laroche J."/>
        </authorList>
    </citation>
    <scope>NUCLEOTIDE SEQUENCE [LARGE SCALE GENOMIC DNA]</scope>
    <source>
        <strain evidence="3 4">CCMP1005</strain>
    </source>
</reference>
<evidence type="ECO:0000313" key="4">
    <source>
        <dbReference type="Proteomes" id="UP000266841"/>
    </source>
</evidence>
<dbReference type="EMBL" id="AGNL01044637">
    <property type="protein sequence ID" value="EJK49586.1"/>
    <property type="molecule type" value="Genomic_DNA"/>
</dbReference>
<name>K0RL32_THAOC</name>
<keyword evidence="2" id="KW-1133">Transmembrane helix</keyword>
<evidence type="ECO:0000313" key="3">
    <source>
        <dbReference type="EMBL" id="EJK49586.1"/>
    </source>
</evidence>
<accession>K0RL32</accession>
<dbReference type="OrthoDB" id="48433at2759"/>
<comment type="caution">
    <text evidence="3">The sequence shown here is derived from an EMBL/GenBank/DDBJ whole genome shotgun (WGS) entry which is preliminary data.</text>
</comment>
<evidence type="ECO:0000256" key="1">
    <source>
        <dbReference type="SAM" id="MobiDB-lite"/>
    </source>
</evidence>
<organism evidence="3 4">
    <name type="scientific">Thalassiosira oceanica</name>
    <name type="common">Marine diatom</name>
    <dbReference type="NCBI Taxonomy" id="159749"/>
    <lineage>
        <taxon>Eukaryota</taxon>
        <taxon>Sar</taxon>
        <taxon>Stramenopiles</taxon>
        <taxon>Ochrophyta</taxon>
        <taxon>Bacillariophyta</taxon>
        <taxon>Coscinodiscophyceae</taxon>
        <taxon>Thalassiosirophycidae</taxon>
        <taxon>Thalassiosirales</taxon>
        <taxon>Thalassiosiraceae</taxon>
        <taxon>Thalassiosira</taxon>
    </lineage>
</organism>
<protein>
    <submittedName>
        <fullName evidence="3">Uncharacterized protein</fullName>
    </submittedName>
</protein>
<feature type="region of interest" description="Disordered" evidence="1">
    <location>
        <begin position="63"/>
        <end position="89"/>
    </location>
</feature>
<keyword evidence="4" id="KW-1185">Reference proteome</keyword>
<dbReference type="OMA" id="ARANEMC"/>
<feature type="transmembrane region" description="Helical" evidence="2">
    <location>
        <begin position="12"/>
        <end position="34"/>
    </location>
</feature>
<keyword evidence="2" id="KW-0812">Transmembrane</keyword>